<dbReference type="FunFam" id="3.90.550.10:FF:000023">
    <property type="entry name" value="Glucose-1-phosphate thymidylyltransferase"/>
    <property type="match status" value="1"/>
</dbReference>
<protein>
    <recommendedName>
        <fullName evidence="3">glucose-1-phosphate thymidylyltransferase</fullName>
        <ecNumber evidence="3">2.7.7.24</ecNumber>
    </recommendedName>
</protein>
<evidence type="ECO:0000256" key="3">
    <source>
        <dbReference type="ARBA" id="ARBA00012461"/>
    </source>
</evidence>
<organism evidence="10">
    <name type="scientific">hydrothermal vent metagenome</name>
    <dbReference type="NCBI Taxonomy" id="652676"/>
    <lineage>
        <taxon>unclassified sequences</taxon>
        <taxon>metagenomes</taxon>
        <taxon>ecological metagenomes</taxon>
    </lineage>
</organism>
<evidence type="ECO:0000256" key="2">
    <source>
        <dbReference type="ARBA" id="ARBA00010480"/>
    </source>
</evidence>
<keyword evidence="7" id="KW-0460">Magnesium</keyword>
<dbReference type="InterPro" id="IPR005835">
    <property type="entry name" value="NTP_transferase_dom"/>
</dbReference>
<keyword evidence="4 10" id="KW-0808">Transferase</keyword>
<dbReference type="AlphaFoldDB" id="A0A3B1C341"/>
<dbReference type="NCBIfam" id="TIGR01207">
    <property type="entry name" value="rmlA"/>
    <property type="match status" value="1"/>
</dbReference>
<dbReference type="Gene3D" id="3.90.550.10">
    <property type="entry name" value="Spore Coat Polysaccharide Biosynthesis Protein SpsA, Chain A"/>
    <property type="match status" value="1"/>
</dbReference>
<dbReference type="Pfam" id="PF00483">
    <property type="entry name" value="NTP_transferase"/>
    <property type="match status" value="1"/>
</dbReference>
<sequence length="296" mass="32653">MEKSYTARKGIILAGGAGTRLYPLTLTVSKQLLPIYDKPMIYYPLSTLMQAGIRDFLIITTPEDQVSFNKLFGSGERLGVKISYAAQQKPAGLAQAFIIGQDFIGDDPVCMILGDNIFYGEGLPETMRRTAMSNNGATIFGYWVKDANRYGVVEVDKNGKPVSIEEKPETPKSNWAVTGLYYYDNDVVEIASKLKPSARGELEITDVNKEYLRRGKLKVELLGRGAAWLDAGAHDSLLEAGSFIETLEKRQGLKIACIEEVAYHMGYIDRNALKGIAAKQAGNDYGSYLLRVLEEG</sequence>
<dbReference type="InterPro" id="IPR029044">
    <property type="entry name" value="Nucleotide-diphossugar_trans"/>
</dbReference>
<feature type="domain" description="Nucleotidyl transferase" evidence="9">
    <location>
        <begin position="9"/>
        <end position="245"/>
    </location>
</feature>
<accession>A0A3B1C341</accession>
<proteinExistence type="inferred from homology"/>
<dbReference type="PANTHER" id="PTHR43532:SF1">
    <property type="entry name" value="GLUCOSE-1-PHOSPHATE THYMIDYLYLTRANSFERASE 1"/>
    <property type="match status" value="1"/>
</dbReference>
<comment type="cofactor">
    <cofactor evidence="1">
        <name>Mg(2+)</name>
        <dbReference type="ChEBI" id="CHEBI:18420"/>
    </cofactor>
</comment>
<gene>
    <name evidence="10" type="ORF">MNBD_NITROSPINAE04-557</name>
</gene>
<evidence type="ECO:0000256" key="5">
    <source>
        <dbReference type="ARBA" id="ARBA00022695"/>
    </source>
</evidence>
<dbReference type="GO" id="GO:0046872">
    <property type="term" value="F:metal ion binding"/>
    <property type="evidence" value="ECO:0007669"/>
    <property type="project" value="UniProtKB-KW"/>
</dbReference>
<comment type="catalytic activity">
    <reaction evidence="8">
        <text>dTTP + alpha-D-glucose 1-phosphate + H(+) = dTDP-alpha-D-glucose + diphosphate</text>
        <dbReference type="Rhea" id="RHEA:15225"/>
        <dbReference type="ChEBI" id="CHEBI:15378"/>
        <dbReference type="ChEBI" id="CHEBI:33019"/>
        <dbReference type="ChEBI" id="CHEBI:37568"/>
        <dbReference type="ChEBI" id="CHEBI:57477"/>
        <dbReference type="ChEBI" id="CHEBI:58601"/>
        <dbReference type="EC" id="2.7.7.24"/>
    </reaction>
</comment>
<name>A0A3B1C341_9ZZZZ</name>
<dbReference type="EC" id="2.7.7.24" evidence="3"/>
<reference evidence="10" key="1">
    <citation type="submission" date="2018-06" db="EMBL/GenBank/DDBJ databases">
        <authorList>
            <person name="Zhirakovskaya E."/>
        </authorList>
    </citation>
    <scope>NUCLEOTIDE SEQUENCE</scope>
</reference>
<keyword evidence="5 10" id="KW-0548">Nucleotidyltransferase</keyword>
<keyword evidence="6" id="KW-0479">Metal-binding</keyword>
<evidence type="ECO:0000256" key="7">
    <source>
        <dbReference type="ARBA" id="ARBA00022842"/>
    </source>
</evidence>
<evidence type="ECO:0000313" key="10">
    <source>
        <dbReference type="EMBL" id="VAX18248.1"/>
    </source>
</evidence>
<evidence type="ECO:0000256" key="8">
    <source>
        <dbReference type="ARBA" id="ARBA00049336"/>
    </source>
</evidence>
<dbReference type="CDD" id="cd02538">
    <property type="entry name" value="G1P_TT_short"/>
    <property type="match status" value="1"/>
</dbReference>
<dbReference type="EMBL" id="UOGA01000119">
    <property type="protein sequence ID" value="VAX18248.1"/>
    <property type="molecule type" value="Genomic_DNA"/>
</dbReference>
<evidence type="ECO:0000256" key="1">
    <source>
        <dbReference type="ARBA" id="ARBA00001946"/>
    </source>
</evidence>
<dbReference type="InterPro" id="IPR005907">
    <property type="entry name" value="G1P_thy_trans_s"/>
</dbReference>
<comment type="similarity">
    <text evidence="2">Belongs to the glucose-1-phosphate thymidylyltransferase family.</text>
</comment>
<evidence type="ECO:0000256" key="4">
    <source>
        <dbReference type="ARBA" id="ARBA00022679"/>
    </source>
</evidence>
<evidence type="ECO:0000259" key="9">
    <source>
        <dbReference type="Pfam" id="PF00483"/>
    </source>
</evidence>
<dbReference type="SUPFAM" id="SSF53448">
    <property type="entry name" value="Nucleotide-diphospho-sugar transferases"/>
    <property type="match status" value="1"/>
</dbReference>
<dbReference type="PANTHER" id="PTHR43532">
    <property type="entry name" value="GLUCOSE-1-PHOSPHATE THYMIDYLYLTRANSFERASE"/>
    <property type="match status" value="1"/>
</dbReference>
<dbReference type="GO" id="GO:0008879">
    <property type="term" value="F:glucose-1-phosphate thymidylyltransferase activity"/>
    <property type="evidence" value="ECO:0007669"/>
    <property type="project" value="UniProtKB-EC"/>
</dbReference>
<evidence type="ECO:0000256" key="6">
    <source>
        <dbReference type="ARBA" id="ARBA00022723"/>
    </source>
</evidence>